<dbReference type="InterPro" id="IPR003836">
    <property type="entry name" value="Glucokinase"/>
</dbReference>
<dbReference type="EC" id="2.7.1.2" evidence="3"/>
<dbReference type="PANTHER" id="PTHR47363">
    <property type="entry name" value="GLUCOKINASE"/>
    <property type="match status" value="1"/>
</dbReference>
<reference evidence="3" key="1">
    <citation type="submission" date="2018-06" db="EMBL/GenBank/DDBJ databases">
        <authorList>
            <person name="Zhirakovskaya E."/>
        </authorList>
    </citation>
    <scope>NUCLEOTIDE SEQUENCE</scope>
</reference>
<dbReference type="AlphaFoldDB" id="A0A3B0Y5Q1"/>
<dbReference type="GO" id="GO:0005524">
    <property type="term" value="F:ATP binding"/>
    <property type="evidence" value="ECO:0007669"/>
    <property type="project" value="InterPro"/>
</dbReference>
<dbReference type="Gene3D" id="3.30.420.40">
    <property type="match status" value="1"/>
</dbReference>
<evidence type="ECO:0000256" key="2">
    <source>
        <dbReference type="ARBA" id="ARBA00022777"/>
    </source>
</evidence>
<dbReference type="Gene3D" id="3.40.367.20">
    <property type="match status" value="1"/>
</dbReference>
<organism evidence="3">
    <name type="scientific">hydrothermal vent metagenome</name>
    <dbReference type="NCBI Taxonomy" id="652676"/>
    <lineage>
        <taxon>unclassified sequences</taxon>
        <taxon>metagenomes</taxon>
        <taxon>ecological metagenomes</taxon>
    </lineage>
</organism>
<dbReference type="NCBIfam" id="TIGR00749">
    <property type="entry name" value="glk"/>
    <property type="match status" value="1"/>
</dbReference>
<proteinExistence type="predicted"/>
<accession>A0A3B0Y5Q1</accession>
<dbReference type="SUPFAM" id="SSF53067">
    <property type="entry name" value="Actin-like ATPase domain"/>
    <property type="match status" value="1"/>
</dbReference>
<dbReference type="Pfam" id="PF02685">
    <property type="entry name" value="Glucokinase"/>
    <property type="match status" value="1"/>
</dbReference>
<keyword evidence="1 3" id="KW-0808">Transferase</keyword>
<protein>
    <submittedName>
        <fullName evidence="3">Glucokinase</fullName>
        <ecNumber evidence="3">2.7.1.2</ecNumber>
    </submittedName>
</protein>
<gene>
    <name evidence="3" type="ORF">MNBD_GAMMA09-2875</name>
</gene>
<evidence type="ECO:0000313" key="3">
    <source>
        <dbReference type="EMBL" id="VAW70682.1"/>
    </source>
</evidence>
<dbReference type="InterPro" id="IPR043129">
    <property type="entry name" value="ATPase_NBD"/>
</dbReference>
<sequence length="328" mass="35941">MKVLAADIGGTSTRLIYAEVDNNKKDILAENIYYSYQYENFNCLFDVFVAENNINEKINKACFAVAGPVKSGEASVTNLPWSMTEAQLSRSLNIPRVKLINDFIAVAHGVAEIEDKDLVILQQGTECPVNKDAAVVGAGTGLGASHLIWNNGCFLPKASEAGHAGFAPCNQLQCELLNWLQQQHTHVSVEMLLSGRGLKTIYQFLHEIKHIPESLIVKKTMRETDPAQVISEYALAEKDLLCQRTLDCFIEIYGAAAGNIVLHYYPVSKLYIAGGIAAKIKNRMQRTCFIDALINKGPMSSNMKELTVKLVSQEKTGLYGALSVAAGI</sequence>
<dbReference type="CDD" id="cd24008">
    <property type="entry name" value="ASKHA_NBD_GLK"/>
    <property type="match status" value="1"/>
</dbReference>
<keyword evidence="2 3" id="KW-0418">Kinase</keyword>
<dbReference type="GO" id="GO:0005536">
    <property type="term" value="F:D-glucose binding"/>
    <property type="evidence" value="ECO:0007669"/>
    <property type="project" value="InterPro"/>
</dbReference>
<dbReference type="GO" id="GO:0006096">
    <property type="term" value="P:glycolytic process"/>
    <property type="evidence" value="ECO:0007669"/>
    <property type="project" value="InterPro"/>
</dbReference>
<dbReference type="EMBL" id="UOFI01000204">
    <property type="protein sequence ID" value="VAW70682.1"/>
    <property type="molecule type" value="Genomic_DNA"/>
</dbReference>
<dbReference type="PANTHER" id="PTHR47363:SF1">
    <property type="entry name" value="GLUCOKINASE"/>
    <property type="match status" value="1"/>
</dbReference>
<name>A0A3B0Y5Q1_9ZZZZ</name>
<evidence type="ECO:0000256" key="1">
    <source>
        <dbReference type="ARBA" id="ARBA00022679"/>
    </source>
</evidence>
<dbReference type="GO" id="GO:0004340">
    <property type="term" value="F:glucokinase activity"/>
    <property type="evidence" value="ECO:0007669"/>
    <property type="project" value="UniProtKB-EC"/>
</dbReference>